<dbReference type="RefSeq" id="WP_179666622.1">
    <property type="nucleotide sequence ID" value="NZ_JACCFP010000001.1"/>
</dbReference>
<dbReference type="AlphaFoldDB" id="A0A853C030"/>
<dbReference type="Proteomes" id="UP000530424">
    <property type="component" value="Unassembled WGS sequence"/>
</dbReference>
<reference evidence="1 2" key="1">
    <citation type="submission" date="2020-07" db="EMBL/GenBank/DDBJ databases">
        <title>Sequencing the genomes of 1000 actinobacteria strains.</title>
        <authorList>
            <person name="Klenk H.-P."/>
        </authorList>
    </citation>
    <scope>NUCLEOTIDE SEQUENCE [LARGE SCALE GENOMIC DNA]</scope>
    <source>
        <strain evidence="1 2">DSM 103833</strain>
    </source>
</reference>
<proteinExistence type="predicted"/>
<name>A0A853C030_9ACTN</name>
<keyword evidence="2" id="KW-1185">Reference proteome</keyword>
<evidence type="ECO:0000313" key="2">
    <source>
        <dbReference type="Proteomes" id="UP000530424"/>
    </source>
</evidence>
<sequence length="84" mass="9715">MSTHALALARRVTGEVRRVGRHFLSADLVGRLAETRDWHVVQDPYLDAFLSCALDRHDGRFWNRTYLFLPLLEVIMAEHDLEPA</sequence>
<protein>
    <submittedName>
        <fullName evidence="1">Uncharacterized protein</fullName>
    </submittedName>
</protein>
<dbReference type="EMBL" id="JACCFP010000001">
    <property type="protein sequence ID" value="NYI99967.1"/>
    <property type="molecule type" value="Genomic_DNA"/>
</dbReference>
<evidence type="ECO:0000313" key="1">
    <source>
        <dbReference type="EMBL" id="NYI99967.1"/>
    </source>
</evidence>
<gene>
    <name evidence="1" type="ORF">HNR19_000666</name>
</gene>
<accession>A0A853C030</accession>
<organism evidence="1 2">
    <name type="scientific">Nocardioides thalensis</name>
    <dbReference type="NCBI Taxonomy" id="1914755"/>
    <lineage>
        <taxon>Bacteria</taxon>
        <taxon>Bacillati</taxon>
        <taxon>Actinomycetota</taxon>
        <taxon>Actinomycetes</taxon>
        <taxon>Propionibacteriales</taxon>
        <taxon>Nocardioidaceae</taxon>
        <taxon>Nocardioides</taxon>
    </lineage>
</organism>
<comment type="caution">
    <text evidence="1">The sequence shown here is derived from an EMBL/GenBank/DDBJ whole genome shotgun (WGS) entry which is preliminary data.</text>
</comment>